<reference evidence="3" key="1">
    <citation type="submission" date="2020-10" db="EMBL/GenBank/DDBJ databases">
        <authorList>
            <person name="Gilroy R."/>
        </authorList>
    </citation>
    <scope>NUCLEOTIDE SEQUENCE</scope>
    <source>
        <strain evidence="3">17213</strain>
    </source>
</reference>
<evidence type="ECO:0000256" key="1">
    <source>
        <dbReference type="SAM" id="Coils"/>
    </source>
</evidence>
<dbReference type="EMBL" id="JADINH010000167">
    <property type="protein sequence ID" value="MBO8416286.1"/>
    <property type="molecule type" value="Genomic_DNA"/>
</dbReference>
<comment type="caution">
    <text evidence="3">The sequence shown here is derived from an EMBL/GenBank/DDBJ whole genome shotgun (WGS) entry which is preliminary data.</text>
</comment>
<feature type="compositionally biased region" description="Basic and acidic residues" evidence="2">
    <location>
        <begin position="1092"/>
        <end position="1107"/>
    </location>
</feature>
<proteinExistence type="predicted"/>
<feature type="compositionally biased region" description="Basic and acidic residues" evidence="2">
    <location>
        <begin position="1132"/>
        <end position="1159"/>
    </location>
</feature>
<evidence type="ECO:0000313" key="4">
    <source>
        <dbReference type="Proteomes" id="UP000823631"/>
    </source>
</evidence>
<evidence type="ECO:0008006" key="5">
    <source>
        <dbReference type="Google" id="ProtNLM"/>
    </source>
</evidence>
<accession>A0A9D9GTS3</accession>
<feature type="compositionally biased region" description="Low complexity" evidence="2">
    <location>
        <begin position="1043"/>
        <end position="1067"/>
    </location>
</feature>
<evidence type="ECO:0000313" key="3">
    <source>
        <dbReference type="EMBL" id="MBO8416286.1"/>
    </source>
</evidence>
<dbReference type="Gene3D" id="3.55.50.10">
    <property type="entry name" value="Baseplate protein-like domains"/>
    <property type="match status" value="1"/>
</dbReference>
<reference evidence="3" key="2">
    <citation type="journal article" date="2021" name="PeerJ">
        <title>Extensive microbial diversity within the chicken gut microbiome revealed by metagenomics and culture.</title>
        <authorList>
            <person name="Gilroy R."/>
            <person name="Ravi A."/>
            <person name="Getino M."/>
            <person name="Pursley I."/>
            <person name="Horton D.L."/>
            <person name="Alikhan N.F."/>
            <person name="Baker D."/>
            <person name="Gharbi K."/>
            <person name="Hall N."/>
            <person name="Watson M."/>
            <person name="Adriaenssens E.M."/>
            <person name="Foster-Nyarko E."/>
            <person name="Jarju S."/>
            <person name="Secka A."/>
            <person name="Antonio M."/>
            <person name="Oren A."/>
            <person name="Chaudhuri R.R."/>
            <person name="La Ragione R."/>
            <person name="Hildebrand F."/>
            <person name="Pallen M.J."/>
        </authorList>
    </citation>
    <scope>NUCLEOTIDE SEQUENCE</scope>
    <source>
        <strain evidence="3">17213</strain>
    </source>
</reference>
<dbReference type="SUPFAM" id="SSF69279">
    <property type="entry name" value="Phage tail proteins"/>
    <property type="match status" value="1"/>
</dbReference>
<feature type="compositionally biased region" description="Low complexity" evidence="2">
    <location>
        <begin position="1187"/>
        <end position="1213"/>
    </location>
</feature>
<feature type="region of interest" description="Disordered" evidence="2">
    <location>
        <begin position="1013"/>
        <end position="1213"/>
    </location>
</feature>
<dbReference type="Proteomes" id="UP000823631">
    <property type="component" value="Unassembled WGS sequence"/>
</dbReference>
<dbReference type="AlphaFoldDB" id="A0A9D9GTS3"/>
<gene>
    <name evidence="3" type="ORF">IAB19_07910</name>
</gene>
<feature type="compositionally biased region" description="Basic and acidic residues" evidence="2">
    <location>
        <begin position="1033"/>
        <end position="1042"/>
    </location>
</feature>
<organism evidence="3 4">
    <name type="scientific">Candidatus Avisuccinivibrio stercorigallinarum</name>
    <dbReference type="NCBI Taxonomy" id="2840704"/>
    <lineage>
        <taxon>Bacteria</taxon>
        <taxon>Pseudomonadati</taxon>
        <taxon>Pseudomonadota</taxon>
        <taxon>Gammaproteobacteria</taxon>
        <taxon>Aeromonadales</taxon>
        <taxon>Succinivibrionaceae</taxon>
        <taxon>Succinivibrionaceae incertae sedis</taxon>
        <taxon>Candidatus Avisuccinivibrio</taxon>
    </lineage>
</organism>
<feature type="compositionally biased region" description="Low complexity" evidence="2">
    <location>
        <begin position="1018"/>
        <end position="1028"/>
    </location>
</feature>
<sequence length="1213" mass="130419">MANCSALQIIWADPQSAKPLDAARVLSVSLSEGISELYQAKVVLLCQRALGADELAALPGQKLRLEIEQLDSEGLVLTRYLQAVVKSAAFRAALYQGRQGESSRPVLRYDLELCSPLEDMHTHSAVRSFAGLTLPQVLRSLISPYTQRAVFDRELLNESGFDNLQYYQQQNQSDFEFMAALLLRSGINFNFVHGKEGFEPELIFSRGLRFDKGGHVYAAGQALGGAPLKAGLEASQGGIYLENFCWKAKADQSAGQLAQLKTRLLSVSASRLSGRLPQQLEERRLLQNLKDRSRSLQLKIKAQSSDLALQPGCVVQVQLQQGSAAPNESAELTVRRAQLQAAADYPLDLALPPGMLPRRELKVKLKFLKPPQGAARCGCLLPGGRLNHKSGTAGVRGQAGLPEIADRLQLCEGTVCCEDGSLEQQGKSRIGSICLPPGDDTSDPAHFYVRLAGARAPVIAERTALQGGGRADLSAFPRVGDRVLLMCSSERSYLCGYLKSEPGSLEAGQYAHTAFDRRLRDRTLNALTLARRDEEGRSLTVNLENFATLGDYIVNKIMTGQMDLLARRACFVQNDSKIWGVYQSKYQPRCSELAASCRRAQAECEQAAASYEQLLASADSAEGTDGTDGGSGSEELDEFLAELRAQIEEAKERWNGKKSELEEFLTELYALAGELEDFLSLDGSYANTTMSLTAEDGNIELSAQQGQLNSSAQSVKTTAAESVLINADTITLSANKKINLAVAGQAIAMSPTGISLVSQKWTQIAGYTDAMVFIDSLSGVSVKGMQVALAGGLSAAVCDGMGGALLLSNGTASLAGNQVSLAVSDRLDAIMNLSTFGAQLVNECVSFLGNIQEVSGTEDGQDLTTAGKCINYLIPDLKNITKYAMQVKQQVKGYQQQNTTLLKLITSILNTLSTLTDTTAHVLMVFFAEENEKQLGREDINFTTSDLLKLLTLSMKLTITVLTMVEVLPKLKRDKKNLISINGEGTTFTSQGLKMQLQSSVFAYDPTAGQISKKEKAAQAADAQQADGPDGDAGVRREHSSADDNAVDVSQSQSSADDGSSDSLSESSAHRHQSDGTDSAVDTELEGSLQHSESEGARSEHGPGTEHEGDDGLFSSDDDDYWDSLYDSADGQEEHRHESERSEEHESGRSAEHDNDHPGSEGSSRQAGNGEDHPADAGNNRQGGEGSEPAGAEPADAAVPDPVVQPAQPEEVH</sequence>
<dbReference type="Pfam" id="PF05954">
    <property type="entry name" value="Phage_GPD"/>
    <property type="match status" value="1"/>
</dbReference>
<feature type="coiled-coil region" evidence="1">
    <location>
        <begin position="597"/>
        <end position="660"/>
    </location>
</feature>
<evidence type="ECO:0000256" key="2">
    <source>
        <dbReference type="SAM" id="MobiDB-lite"/>
    </source>
</evidence>
<protein>
    <recommendedName>
        <fullName evidence="5">Type VI secretion system tip protein VgrG</fullName>
    </recommendedName>
</protein>
<feature type="compositionally biased region" description="Acidic residues" evidence="2">
    <location>
        <begin position="1108"/>
        <end position="1122"/>
    </location>
</feature>
<name>A0A9D9GTS3_9GAMM</name>
<keyword evidence="1" id="KW-0175">Coiled coil</keyword>